<evidence type="ECO:0000313" key="3">
    <source>
        <dbReference type="Proteomes" id="UP000595220"/>
    </source>
</evidence>
<accession>A0AAP9Y8K7</accession>
<dbReference type="Proteomes" id="UP000595220">
    <property type="component" value="Chromosome"/>
</dbReference>
<organism evidence="2 3">
    <name type="scientific">Schaalia meyeri</name>
    <dbReference type="NCBI Taxonomy" id="52773"/>
    <lineage>
        <taxon>Bacteria</taxon>
        <taxon>Bacillati</taxon>
        <taxon>Actinomycetota</taxon>
        <taxon>Actinomycetes</taxon>
        <taxon>Actinomycetales</taxon>
        <taxon>Actinomycetaceae</taxon>
        <taxon>Schaalia</taxon>
    </lineage>
</organism>
<feature type="transmembrane region" description="Helical" evidence="1">
    <location>
        <begin position="20"/>
        <end position="39"/>
    </location>
</feature>
<name>A0AAP9Y8K7_9ACTO</name>
<dbReference type="InterPro" id="IPR021202">
    <property type="entry name" value="Rv3654c-like"/>
</dbReference>
<dbReference type="AlphaFoldDB" id="A0AAP9Y8K7"/>
<evidence type="ECO:0000256" key="1">
    <source>
        <dbReference type="SAM" id="Phobius"/>
    </source>
</evidence>
<keyword evidence="1" id="KW-1133">Transmembrane helix</keyword>
<protein>
    <submittedName>
        <fullName evidence="2">Flp pilus-assembly TadE/G-like family protein</fullName>
    </submittedName>
</protein>
<keyword evidence="1" id="KW-0472">Membrane</keyword>
<evidence type="ECO:0000313" key="2">
    <source>
        <dbReference type="EMBL" id="QQC44762.1"/>
    </source>
</evidence>
<dbReference type="NCBIfam" id="TIGR03816">
    <property type="entry name" value="tadE_like_DECH"/>
    <property type="match status" value="1"/>
</dbReference>
<keyword evidence="1" id="KW-0812">Transmembrane</keyword>
<gene>
    <name evidence="2" type="ORF">I6H42_06995</name>
</gene>
<proteinExistence type="predicted"/>
<keyword evidence="3" id="KW-1185">Reference proteome</keyword>
<dbReference type="EMBL" id="CP066065">
    <property type="protein sequence ID" value="QQC44762.1"/>
    <property type="molecule type" value="Genomic_DNA"/>
</dbReference>
<reference evidence="2 3" key="1">
    <citation type="submission" date="2020-12" db="EMBL/GenBank/DDBJ databases">
        <title>FDA dAtabase for Regulatory Grade micrObial Sequences (FDA-ARGOS): Supporting development and validation of Infectious Disease Dx tests.</title>
        <authorList>
            <person name="Sproer C."/>
            <person name="Gronow S."/>
            <person name="Severitt S."/>
            <person name="Schroder I."/>
            <person name="Tallon L."/>
            <person name="Sadzewicz L."/>
            <person name="Zhao X."/>
            <person name="Boylan J."/>
            <person name="Ott S."/>
            <person name="Bowen H."/>
            <person name="Vavikolanu K."/>
            <person name="Mehta A."/>
            <person name="Aluvathingal J."/>
            <person name="Nadendla S."/>
            <person name="Lowell S."/>
            <person name="Myers T."/>
            <person name="Yan Y."/>
            <person name="Sichtig H."/>
        </authorList>
    </citation>
    <scope>NUCLEOTIDE SEQUENCE [LARGE SCALE GENOMIC DNA]</scope>
    <source>
        <strain evidence="2 3">FDAARGOS_985</strain>
    </source>
</reference>
<sequence>MTVTPGKGGIEEGSGTVNCLGLIVLSLLLAVTVGGAGAARCALIRLQAIADLAALSGAGQAATAPWEDVGERPCGAAASVASANGVAVQSCEVRGSDCLVVVTDSVRIVGIPMILRARARAGTGD</sequence>